<dbReference type="AlphaFoldDB" id="A0AAP0ITZ1"/>
<dbReference type="EMBL" id="JBBNAF010000008">
    <property type="protein sequence ID" value="KAK9120722.1"/>
    <property type="molecule type" value="Genomic_DNA"/>
</dbReference>
<evidence type="ECO:0000313" key="4">
    <source>
        <dbReference type="Proteomes" id="UP001420932"/>
    </source>
</evidence>
<gene>
    <name evidence="3" type="ORF">Syun_018339</name>
</gene>
<feature type="compositionally biased region" description="Basic and acidic residues" evidence="1">
    <location>
        <begin position="59"/>
        <end position="75"/>
    </location>
</feature>
<protein>
    <recommendedName>
        <fullName evidence="2">Neprosin PEP catalytic domain-containing protein</fullName>
    </recommendedName>
</protein>
<comment type="caution">
    <text evidence="3">The sequence shown here is derived from an EMBL/GenBank/DDBJ whole genome shotgun (WGS) entry which is preliminary data.</text>
</comment>
<keyword evidence="4" id="KW-1185">Reference proteome</keyword>
<feature type="domain" description="Neprosin PEP catalytic" evidence="2">
    <location>
        <begin position="141"/>
        <end position="176"/>
    </location>
</feature>
<reference evidence="3 4" key="1">
    <citation type="submission" date="2024-01" db="EMBL/GenBank/DDBJ databases">
        <title>Genome assemblies of Stephania.</title>
        <authorList>
            <person name="Yang L."/>
        </authorList>
    </citation>
    <scope>NUCLEOTIDE SEQUENCE [LARGE SCALE GENOMIC DNA]</scope>
    <source>
        <strain evidence="3">YNDBR</strain>
        <tissue evidence="3">Leaf</tissue>
    </source>
</reference>
<dbReference type="Pfam" id="PF03080">
    <property type="entry name" value="Neprosin"/>
    <property type="match status" value="1"/>
</dbReference>
<feature type="region of interest" description="Disordered" evidence="1">
    <location>
        <begin position="94"/>
        <end position="114"/>
    </location>
</feature>
<accession>A0AAP0ITZ1</accession>
<feature type="compositionally biased region" description="Gly residues" evidence="1">
    <location>
        <begin position="15"/>
        <end position="40"/>
    </location>
</feature>
<dbReference type="InterPro" id="IPR004314">
    <property type="entry name" value="Neprosin"/>
</dbReference>
<feature type="region of interest" description="Disordered" evidence="1">
    <location>
        <begin position="1"/>
        <end position="79"/>
    </location>
</feature>
<proteinExistence type="predicted"/>
<organism evidence="3 4">
    <name type="scientific">Stephania yunnanensis</name>
    <dbReference type="NCBI Taxonomy" id="152371"/>
    <lineage>
        <taxon>Eukaryota</taxon>
        <taxon>Viridiplantae</taxon>
        <taxon>Streptophyta</taxon>
        <taxon>Embryophyta</taxon>
        <taxon>Tracheophyta</taxon>
        <taxon>Spermatophyta</taxon>
        <taxon>Magnoliopsida</taxon>
        <taxon>Ranunculales</taxon>
        <taxon>Menispermaceae</taxon>
        <taxon>Menispermoideae</taxon>
        <taxon>Cissampelideae</taxon>
        <taxon>Stephania</taxon>
    </lineage>
</organism>
<evidence type="ECO:0000259" key="2">
    <source>
        <dbReference type="Pfam" id="PF03080"/>
    </source>
</evidence>
<name>A0AAP0ITZ1_9MAGN</name>
<dbReference type="Proteomes" id="UP001420932">
    <property type="component" value="Unassembled WGS sequence"/>
</dbReference>
<evidence type="ECO:0000313" key="3">
    <source>
        <dbReference type="EMBL" id="KAK9120722.1"/>
    </source>
</evidence>
<sequence length="244" mass="26942">MTVEADTTAETRQNRGGGDGGGDGEGGVGGARDGRGGGGDGRGRWRRRRWRRGWSMDGGGRDGGGDGGAGEKRSLEGTVDAGRWRRGRWSRDDLDEARVSKEEERSRWRREENEDERDEREASVLFSSTLVEVASRPGIDDASQRTWCFNLVCAGFIQTSHEVALGAAMPATSNKYDTLRVEVKELMKRFLSSVDEEALIAVILNDEPLISCYDIFRDAVKEMKKTFLAKEVVVISENTVYSAI</sequence>
<feature type="compositionally biased region" description="Basic and acidic residues" evidence="1">
    <location>
        <begin position="94"/>
        <end position="112"/>
    </location>
</feature>
<evidence type="ECO:0000256" key="1">
    <source>
        <dbReference type="SAM" id="MobiDB-lite"/>
    </source>
</evidence>